<dbReference type="SMART" id="SM00228">
    <property type="entry name" value="PDZ"/>
    <property type="match status" value="1"/>
</dbReference>
<reference evidence="11 12" key="2">
    <citation type="submission" date="2018-11" db="EMBL/GenBank/DDBJ databases">
        <authorList>
            <consortium name="Pathogen Informatics"/>
        </authorList>
    </citation>
    <scope>NUCLEOTIDE SEQUENCE [LARGE SCALE GENOMIC DNA]</scope>
</reference>
<keyword evidence="12" id="KW-1185">Reference proteome</keyword>
<dbReference type="Pfam" id="PF18012">
    <property type="entry name" value="PH_17"/>
    <property type="match status" value="1"/>
</dbReference>
<evidence type="ECO:0000256" key="3">
    <source>
        <dbReference type="ARBA" id="ARBA00010798"/>
    </source>
</evidence>
<dbReference type="InterPro" id="IPR055108">
    <property type="entry name" value="Syntrophin_4th"/>
</dbReference>
<evidence type="ECO:0000256" key="4">
    <source>
        <dbReference type="ARBA" id="ARBA00022490"/>
    </source>
</evidence>
<evidence type="ECO:0000313" key="12">
    <source>
        <dbReference type="Proteomes" id="UP000267096"/>
    </source>
</evidence>
<comment type="similarity">
    <text evidence="3">Belongs to the syntrophin family.</text>
</comment>
<feature type="region of interest" description="Disordered" evidence="8">
    <location>
        <begin position="211"/>
        <end position="239"/>
    </location>
</feature>
<organism evidence="13">
    <name type="scientific">Anisakis simplex</name>
    <name type="common">Herring worm</name>
    <dbReference type="NCBI Taxonomy" id="6269"/>
    <lineage>
        <taxon>Eukaryota</taxon>
        <taxon>Metazoa</taxon>
        <taxon>Ecdysozoa</taxon>
        <taxon>Nematoda</taxon>
        <taxon>Chromadorea</taxon>
        <taxon>Rhabditida</taxon>
        <taxon>Spirurina</taxon>
        <taxon>Ascaridomorpha</taxon>
        <taxon>Ascaridoidea</taxon>
        <taxon>Anisakidae</taxon>
        <taxon>Anisakis</taxon>
        <taxon>Anisakis simplex complex</taxon>
    </lineage>
</organism>
<reference evidence="13" key="1">
    <citation type="submission" date="2017-02" db="UniProtKB">
        <authorList>
            <consortium name="WormBaseParasite"/>
        </authorList>
    </citation>
    <scope>IDENTIFICATION</scope>
</reference>
<dbReference type="OrthoDB" id="9975356at2759"/>
<evidence type="ECO:0000256" key="6">
    <source>
        <dbReference type="ARBA" id="ARBA00023136"/>
    </source>
</evidence>
<evidence type="ECO:0000256" key="2">
    <source>
        <dbReference type="ARBA" id="ARBA00004245"/>
    </source>
</evidence>
<accession>A0A0M3K2Z4</accession>
<evidence type="ECO:0000313" key="11">
    <source>
        <dbReference type="EMBL" id="VDK53196.1"/>
    </source>
</evidence>
<dbReference type="Proteomes" id="UP000267096">
    <property type="component" value="Unassembled WGS sequence"/>
</dbReference>
<dbReference type="AlphaFoldDB" id="A0A0M3K2Z4"/>
<dbReference type="InterPro" id="IPR011993">
    <property type="entry name" value="PH-like_dom_sf"/>
</dbReference>
<keyword evidence="6 9" id="KW-0472">Membrane</keyword>
<protein>
    <submittedName>
        <fullName evidence="13">PDZ domain-containing protein</fullName>
    </submittedName>
</protein>
<feature type="transmembrane region" description="Helical" evidence="9">
    <location>
        <begin position="15"/>
        <end position="37"/>
    </location>
</feature>
<dbReference type="Pfam" id="PF00595">
    <property type="entry name" value="PDZ"/>
    <property type="match status" value="1"/>
</dbReference>
<keyword evidence="9" id="KW-0812">Transmembrane</keyword>
<keyword evidence="7" id="KW-0206">Cytoskeleton</keyword>
<dbReference type="InterPro" id="IPR036034">
    <property type="entry name" value="PDZ_sf"/>
</dbReference>
<name>A0A0M3K2Z4_ANISI</name>
<sequence>MLTDYLTEWYLTTEIYFLILSVNYMLIDVIQSTILTFQVHHGMVLLSDGKGRGRPARLELTKDLLTIQITAGGSDGEDVKLSSVEPPDGGMRIVRLRKRKEGGLGLSIKGGNDGNQQLPVLISKIFPNMPAEQSGLLYVGDAIVEVNGQLVDGKTHDEVVQLLRDAGDDVSLSVRHYTQIAPYLNPAVSLRPGKSGSALDRLYEPNTWKSALKTHSENMPGERSDRKQSEGVESRFEDDAPDGWKTLAKIPLPMAFITRYLWGTDKIRNNAFEVRAVDGTSTGIIHCEDKKALDQWIKHIQNHITSLNYKSIKMSNKYLHKSEQITYIGWVSERLPEEHFEDPKQRWEPRFIILKGGELCIFESPPLNSEDLNKCVSLYKVYDTAFKVVEKGKPALDKRDHAFWLETSVNNVKHYMSTETTQQFSQFESAYHRCLHATVYNLQTRTFACSHEGRPCGLVLDIKQGISLYDIPTKRYTWQYRFSDLDSSTDDGKILLRLVFRDDKNQPNSGVITKDIESDEVLAIVYTMHAFFIAKIIATDPDYLKTIPLT</sequence>
<dbReference type="CDD" id="cd06801">
    <property type="entry name" value="PDZ_syntrophin-like"/>
    <property type="match status" value="1"/>
</dbReference>
<feature type="compositionally biased region" description="Basic and acidic residues" evidence="8">
    <location>
        <begin position="214"/>
        <end position="238"/>
    </location>
</feature>
<dbReference type="GO" id="GO:0005198">
    <property type="term" value="F:structural molecule activity"/>
    <property type="evidence" value="ECO:0007669"/>
    <property type="project" value="InterPro"/>
</dbReference>
<dbReference type="Pfam" id="PF23012">
    <property type="entry name" value="Syntrophin_4th"/>
    <property type="match status" value="1"/>
</dbReference>
<keyword evidence="4" id="KW-0963">Cytoplasm</keyword>
<feature type="domain" description="PDZ" evidence="10">
    <location>
        <begin position="93"/>
        <end position="178"/>
    </location>
</feature>
<evidence type="ECO:0000313" key="13">
    <source>
        <dbReference type="WBParaSite" id="ASIM_0001532301-mRNA-1"/>
    </source>
</evidence>
<dbReference type="InterPro" id="IPR015482">
    <property type="entry name" value="Syntrophin"/>
</dbReference>
<dbReference type="Gene3D" id="2.30.42.10">
    <property type="match status" value="1"/>
</dbReference>
<dbReference type="GO" id="GO:0005856">
    <property type="term" value="C:cytoskeleton"/>
    <property type="evidence" value="ECO:0007669"/>
    <property type="project" value="UniProtKB-SubCell"/>
</dbReference>
<proteinExistence type="inferred from homology"/>
<dbReference type="InterPro" id="IPR001478">
    <property type="entry name" value="PDZ"/>
</dbReference>
<evidence type="ECO:0000256" key="5">
    <source>
        <dbReference type="ARBA" id="ARBA00022737"/>
    </source>
</evidence>
<dbReference type="Gene3D" id="2.30.29.30">
    <property type="entry name" value="Pleckstrin-homology domain (PH domain)/Phosphotyrosine-binding domain (PTB)"/>
    <property type="match status" value="1"/>
</dbReference>
<comment type="subcellular location">
    <subcellularLocation>
        <location evidence="2">Cytoplasm</location>
        <location evidence="2">Cytoskeleton</location>
    </subcellularLocation>
    <subcellularLocation>
        <location evidence="1">Membrane</location>
        <topology evidence="1">Peripheral membrane protein</topology>
    </subcellularLocation>
</comment>
<dbReference type="SUPFAM" id="SSF50156">
    <property type="entry name" value="PDZ domain-like"/>
    <property type="match status" value="1"/>
</dbReference>
<dbReference type="EMBL" id="UYRR01031900">
    <property type="protein sequence ID" value="VDK53196.1"/>
    <property type="molecule type" value="Genomic_DNA"/>
</dbReference>
<keyword evidence="9" id="KW-1133">Transmembrane helix</keyword>
<evidence type="ECO:0000256" key="9">
    <source>
        <dbReference type="SAM" id="Phobius"/>
    </source>
</evidence>
<dbReference type="PANTHER" id="PTHR10554:SF1">
    <property type="entry name" value="FI16515P1"/>
    <property type="match status" value="1"/>
</dbReference>
<evidence type="ECO:0000256" key="1">
    <source>
        <dbReference type="ARBA" id="ARBA00004170"/>
    </source>
</evidence>
<evidence type="ECO:0000259" key="10">
    <source>
        <dbReference type="PROSITE" id="PS50106"/>
    </source>
</evidence>
<evidence type="ECO:0000256" key="8">
    <source>
        <dbReference type="SAM" id="MobiDB-lite"/>
    </source>
</evidence>
<gene>
    <name evidence="11" type="ORF">ASIM_LOCUS14733</name>
</gene>
<dbReference type="PROSITE" id="PS50106">
    <property type="entry name" value="PDZ"/>
    <property type="match status" value="1"/>
</dbReference>
<keyword evidence="5" id="KW-0677">Repeat</keyword>
<dbReference type="SUPFAM" id="SSF50729">
    <property type="entry name" value="PH domain-like"/>
    <property type="match status" value="2"/>
</dbReference>
<evidence type="ECO:0000256" key="7">
    <source>
        <dbReference type="ARBA" id="ARBA00023212"/>
    </source>
</evidence>
<dbReference type="InterPro" id="IPR041428">
    <property type="entry name" value="PHsplit_syntrophin"/>
</dbReference>
<dbReference type="PANTHER" id="PTHR10554">
    <property type="entry name" value="SYNTROPHIN"/>
    <property type="match status" value="1"/>
</dbReference>
<dbReference type="GO" id="GO:0016010">
    <property type="term" value="C:dystrophin-associated glycoprotein complex"/>
    <property type="evidence" value="ECO:0007669"/>
    <property type="project" value="TreeGrafter"/>
</dbReference>
<dbReference type="WBParaSite" id="ASIM_0001532301-mRNA-1">
    <property type="protein sequence ID" value="ASIM_0001532301-mRNA-1"/>
    <property type="gene ID" value="ASIM_0001532301"/>
</dbReference>